<evidence type="ECO:0000313" key="2">
    <source>
        <dbReference type="Proteomes" id="UP000095746"/>
    </source>
</evidence>
<protein>
    <submittedName>
        <fullName evidence="1">Uncharacterized protein</fullName>
    </submittedName>
</protein>
<gene>
    <name evidence="1" type="ORF">ERS852411_00079</name>
</gene>
<dbReference type="AlphaFoldDB" id="A0A174V164"/>
<dbReference type="Proteomes" id="UP000095746">
    <property type="component" value="Unassembled WGS sequence"/>
</dbReference>
<evidence type="ECO:0000313" key="1">
    <source>
        <dbReference type="EMBL" id="CUN55022.1"/>
    </source>
</evidence>
<sequence length="31" mass="3402">MKKAILSVSAAAAMIGGLFYFGWYRNRHGAN</sequence>
<accession>A0A174V164</accession>
<dbReference type="EMBL" id="CYZT01000002">
    <property type="protein sequence ID" value="CUN55022.1"/>
    <property type="molecule type" value="Genomic_DNA"/>
</dbReference>
<proteinExistence type="predicted"/>
<organism evidence="1 2">
    <name type="scientific">Flavonifractor plautii</name>
    <name type="common">Fusobacterium plautii</name>
    <dbReference type="NCBI Taxonomy" id="292800"/>
    <lineage>
        <taxon>Bacteria</taxon>
        <taxon>Bacillati</taxon>
        <taxon>Bacillota</taxon>
        <taxon>Clostridia</taxon>
        <taxon>Eubacteriales</taxon>
        <taxon>Oscillospiraceae</taxon>
        <taxon>Flavonifractor</taxon>
    </lineage>
</organism>
<reference evidence="1 2" key="1">
    <citation type="submission" date="2015-09" db="EMBL/GenBank/DDBJ databases">
        <authorList>
            <consortium name="Pathogen Informatics"/>
        </authorList>
    </citation>
    <scope>NUCLEOTIDE SEQUENCE [LARGE SCALE GENOMIC DNA]</scope>
    <source>
        <strain evidence="1 2">2789STDY5608854</strain>
    </source>
</reference>
<name>A0A174V164_FLAPL</name>